<dbReference type="InterPro" id="IPR009003">
    <property type="entry name" value="Peptidase_S1_PA"/>
</dbReference>
<dbReference type="Proteomes" id="UP000001680">
    <property type="component" value="Chromosome 2"/>
</dbReference>
<reference evidence="2" key="1">
    <citation type="submission" date="2008-04" db="EMBL/GenBank/DDBJ databases">
        <title>Complete sequence of chromosome 2 of Burkholderia ambifaria MC40-6.</title>
        <authorList>
            <person name="Copeland A."/>
            <person name="Lucas S."/>
            <person name="Lapidus A."/>
            <person name="Glavina del Rio T."/>
            <person name="Dalin E."/>
            <person name="Tice H."/>
            <person name="Pitluck S."/>
            <person name="Chain P."/>
            <person name="Malfatti S."/>
            <person name="Shin M."/>
            <person name="Vergez L."/>
            <person name="Lang D."/>
            <person name="Schmutz J."/>
            <person name="Larimer F."/>
            <person name="Land M."/>
            <person name="Hauser L."/>
            <person name="Kyrpides N."/>
            <person name="Lykidis A."/>
            <person name="Ramette A."/>
            <person name="Konstantinidis K."/>
            <person name="Tiedje J."/>
            <person name="Richardson P."/>
        </authorList>
    </citation>
    <scope>NUCLEOTIDE SEQUENCE [LARGE SCALE GENOMIC DNA]</scope>
    <source>
        <strain evidence="2">MC40-6</strain>
    </source>
</reference>
<gene>
    <name evidence="1" type="ordered locus">BamMC406_3174</name>
</gene>
<proteinExistence type="predicted"/>
<dbReference type="RefSeq" id="WP_012365089.1">
    <property type="nucleotide sequence ID" value="NC_010552.1"/>
</dbReference>
<evidence type="ECO:0008006" key="3">
    <source>
        <dbReference type="Google" id="ProtNLM"/>
    </source>
</evidence>
<dbReference type="OrthoDB" id="513782at2"/>
<dbReference type="InterPro" id="IPR043504">
    <property type="entry name" value="Peptidase_S1_PA_chymotrypsin"/>
</dbReference>
<dbReference type="KEGG" id="bac:BamMC406_3174"/>
<accession>B1YXU7</accession>
<dbReference type="Pfam" id="PF13365">
    <property type="entry name" value="Trypsin_2"/>
    <property type="match status" value="1"/>
</dbReference>
<protein>
    <recommendedName>
        <fullName evidence="3">Serine protease</fullName>
    </recommendedName>
</protein>
<dbReference type="AlphaFoldDB" id="B1YXU7"/>
<organism evidence="1 2">
    <name type="scientific">Burkholderia ambifaria (strain MC40-6)</name>
    <dbReference type="NCBI Taxonomy" id="398577"/>
    <lineage>
        <taxon>Bacteria</taxon>
        <taxon>Pseudomonadati</taxon>
        <taxon>Pseudomonadota</taxon>
        <taxon>Betaproteobacteria</taxon>
        <taxon>Burkholderiales</taxon>
        <taxon>Burkholderiaceae</taxon>
        <taxon>Burkholderia</taxon>
        <taxon>Burkholderia cepacia complex</taxon>
    </lineage>
</organism>
<dbReference type="HOGENOM" id="CLU_454039_0_0_4"/>
<dbReference type="Gene3D" id="2.40.10.10">
    <property type="entry name" value="Trypsin-like serine proteases"/>
    <property type="match status" value="2"/>
</dbReference>
<name>B1YXU7_BURA4</name>
<evidence type="ECO:0000313" key="1">
    <source>
        <dbReference type="EMBL" id="ACB65647.1"/>
    </source>
</evidence>
<dbReference type="EMBL" id="CP001026">
    <property type="protein sequence ID" value="ACB65647.1"/>
    <property type="molecule type" value="Genomic_DNA"/>
</dbReference>
<evidence type="ECO:0000313" key="2">
    <source>
        <dbReference type="Proteomes" id="UP000001680"/>
    </source>
</evidence>
<dbReference type="SUPFAM" id="SSF50494">
    <property type="entry name" value="Trypsin-like serine proteases"/>
    <property type="match status" value="1"/>
</dbReference>
<sequence>MPLSLEQIADAITASADEFDRAFLQTQVEVEPLPDNRRGVYDIKPDGDKRQLILEALRFAQDKGWLDVLRNQLIVDGLENGTLTQDRLATARGADLQAITDVAAGFDHPGLFYKRFGAAMGWTVRVLVDNNAVGTGVLVGPHLVLTAWHVVKALFERHGDEWTALQLSRLDPKRACRLRVEFDNHMTEVDGVVTPNQSLCVDATQNWCVAYSPAHDDELQNRLPGELSDLNGFWDYAVIRLKEAPGLRRRWAEIRRQHVVPASKSKILLMQHPDGSPMRFAENVIADAVGFKDFVPSLRFVHLANSLPGSSGGPCFDRQFALFGIHQGIWPHAIDKGLSFSNRGVPLSRIAAHIESEFNGLPPLDLSEQPIYSLGPMKCYAPVVGCDGFVALMWRVAAANSVRVILIDGAPKTGKTFRTEVLVACLPDASHLKVVLDATSFSKETVDRIATTIAAKSGATVPSFEKPDEFGATLGTWITKDVWPKLAATLDSARGERTVWLVFQNLDKSALEGAGANDLLLAAGDAAVTTAPWLRVVLDGYRNILPERVEMAVHREAVSLPEEADVKQYLMRAIGKFVPPEEFGVDIAAAGVYRQMRKVPRDQKLPKMVEEILDAVNDYAQKVGLTVLEGAST</sequence>